<protein>
    <recommendedName>
        <fullName evidence="3">Transposase</fullName>
    </recommendedName>
</protein>
<accession>A0A450ZJ88</accession>
<evidence type="ECO:0000313" key="2">
    <source>
        <dbReference type="EMBL" id="VFK55340.1"/>
    </source>
</evidence>
<gene>
    <name evidence="2" type="ORF">BECKTUN1418E_GA0071001_102816</name>
    <name evidence="1" type="ORF">BECKTUN1418F_GA0071002_10298</name>
</gene>
<evidence type="ECO:0008006" key="3">
    <source>
        <dbReference type="Google" id="ProtNLM"/>
    </source>
</evidence>
<name>A0A450ZJ88_9GAMM</name>
<dbReference type="EMBL" id="CAADFY010000029">
    <property type="protein sequence ID" value="VFK53841.1"/>
    <property type="molecule type" value="Genomic_DNA"/>
</dbReference>
<reference evidence="1" key="1">
    <citation type="submission" date="2019-02" db="EMBL/GenBank/DDBJ databases">
        <authorList>
            <person name="Gruber-Vodicka R. H."/>
            <person name="Seah K. B. B."/>
        </authorList>
    </citation>
    <scope>NUCLEOTIDE SEQUENCE</scope>
    <source>
        <strain evidence="2">BECK_BY2</strain>
        <strain evidence="1">BECK_BY3</strain>
    </source>
</reference>
<evidence type="ECO:0000313" key="1">
    <source>
        <dbReference type="EMBL" id="VFK53841.1"/>
    </source>
</evidence>
<organism evidence="1">
    <name type="scientific">Candidatus Kentrum sp. TUN</name>
    <dbReference type="NCBI Taxonomy" id="2126343"/>
    <lineage>
        <taxon>Bacteria</taxon>
        <taxon>Pseudomonadati</taxon>
        <taxon>Pseudomonadota</taxon>
        <taxon>Gammaproteobacteria</taxon>
        <taxon>Candidatus Kentrum</taxon>
    </lineage>
</organism>
<dbReference type="AlphaFoldDB" id="A0A450ZJ88"/>
<sequence>MSALRAATERGGQPYPMGSVRIFVFPIPKKQYVDQAPNWRERETAFRGRDLLLCEVCGKVMRFVSSRIPIPLWRVEERLQAAFS</sequence>
<dbReference type="EMBL" id="CAADFV010000028">
    <property type="protein sequence ID" value="VFK55340.1"/>
    <property type="molecule type" value="Genomic_DNA"/>
</dbReference>
<proteinExistence type="predicted"/>